<gene>
    <name evidence="2" type="ORF">MasN3_33030</name>
</gene>
<proteinExistence type="predicted"/>
<reference evidence="2" key="1">
    <citation type="submission" date="2022-11" db="EMBL/GenBank/DDBJ databases">
        <title>Isolation and characterization of PLA-degrading bacterium Massilia sp. from Antarctic soil.</title>
        <authorList>
            <person name="Sato K."/>
            <person name="Gomez-Fuentes C."/>
            <person name="Ahmad S.A."/>
            <person name="Zulkharnain A."/>
        </authorList>
    </citation>
    <scope>NUCLEOTIDE SEQUENCE</scope>
    <source>
        <strain evidence="2">N-3</strain>
    </source>
</reference>
<keyword evidence="3" id="KW-1185">Reference proteome</keyword>
<evidence type="ECO:0000259" key="1">
    <source>
        <dbReference type="Pfam" id="PF01272"/>
    </source>
</evidence>
<evidence type="ECO:0000313" key="2">
    <source>
        <dbReference type="EMBL" id="BDT59809.1"/>
    </source>
</evidence>
<dbReference type="Proteomes" id="UP001163336">
    <property type="component" value="Chromosome"/>
</dbReference>
<dbReference type="RefSeq" id="WP_281908675.1">
    <property type="nucleotide sequence ID" value="NZ_AP026966.1"/>
</dbReference>
<dbReference type="Gene3D" id="3.10.50.30">
    <property type="entry name" value="Transcription elongation factor, GreA/GreB, C-terminal domain"/>
    <property type="match status" value="1"/>
</dbReference>
<dbReference type="InterPro" id="IPR001437">
    <property type="entry name" value="Tscrpt_elong_fac_GreA/B_C"/>
</dbReference>
<protein>
    <recommendedName>
        <fullName evidence="1">Transcription elongation factor GreA/GreB C-terminal domain-containing protein</fullName>
    </recommendedName>
</protein>
<evidence type="ECO:0000313" key="3">
    <source>
        <dbReference type="Proteomes" id="UP001163336"/>
    </source>
</evidence>
<accession>A0ABN6TII3</accession>
<sequence length="145" mass="15237">MCTTTYLSQHDLVVLTRFVRARSADPGRVDAAVRRLAHLTAVSRALPGIDSGGQARRVSLGASVRYRVAACGTAVPSRGSRDLDTIVIASPQDAHAMLPRVPVLAPLALGLLGHAEGCTVDVELPLGRSMRLEIVEVQPPSGLPA</sequence>
<feature type="domain" description="Transcription elongation factor GreA/GreB C-terminal" evidence="1">
    <location>
        <begin position="84"/>
        <end position="138"/>
    </location>
</feature>
<dbReference type="InterPro" id="IPR036953">
    <property type="entry name" value="GreA/GreB_C_sf"/>
</dbReference>
<dbReference type="SUPFAM" id="SSF54534">
    <property type="entry name" value="FKBP-like"/>
    <property type="match status" value="1"/>
</dbReference>
<dbReference type="EMBL" id="AP026966">
    <property type="protein sequence ID" value="BDT59809.1"/>
    <property type="molecule type" value="Genomic_DNA"/>
</dbReference>
<dbReference type="Pfam" id="PF01272">
    <property type="entry name" value="GreA_GreB"/>
    <property type="match status" value="1"/>
</dbReference>
<name>A0ABN6TII3_9BURK</name>
<organism evidence="2 3">
    <name type="scientific">Massilia varians</name>
    <dbReference type="NCBI Taxonomy" id="457921"/>
    <lineage>
        <taxon>Bacteria</taxon>
        <taxon>Pseudomonadati</taxon>
        <taxon>Pseudomonadota</taxon>
        <taxon>Betaproteobacteria</taxon>
        <taxon>Burkholderiales</taxon>
        <taxon>Oxalobacteraceae</taxon>
        <taxon>Telluria group</taxon>
        <taxon>Massilia</taxon>
    </lineage>
</organism>